<feature type="region of interest" description="Disordered" evidence="1">
    <location>
        <begin position="1"/>
        <end position="28"/>
    </location>
</feature>
<protein>
    <submittedName>
        <fullName evidence="2">Uncharacterized protein</fullName>
    </submittedName>
</protein>
<dbReference type="AlphaFoldDB" id="A0AAD3TMQ5"/>
<sequence length="91" mass="10378">MRSPEMMQVSGVMRSSGEDGGLRRDEISEENGGFWSDEIFREDEGLQNDKAFGNDKIFRVIISPKEEFPGQQIKFRRRISLAVNPNSGQQI</sequence>
<comment type="caution">
    <text evidence="2">The sequence shown here is derived from an EMBL/GenBank/DDBJ whole genome shotgun (WGS) entry which is preliminary data.</text>
</comment>
<evidence type="ECO:0000256" key="1">
    <source>
        <dbReference type="SAM" id="MobiDB-lite"/>
    </source>
</evidence>
<evidence type="ECO:0000313" key="2">
    <source>
        <dbReference type="EMBL" id="GMH31969.1"/>
    </source>
</evidence>
<evidence type="ECO:0000313" key="3">
    <source>
        <dbReference type="Proteomes" id="UP001279734"/>
    </source>
</evidence>
<gene>
    <name evidence="2" type="ORF">Nepgr_033813</name>
</gene>
<dbReference type="Proteomes" id="UP001279734">
    <property type="component" value="Unassembled WGS sequence"/>
</dbReference>
<proteinExistence type="predicted"/>
<keyword evidence="3" id="KW-1185">Reference proteome</keyword>
<name>A0AAD3TMQ5_NEPGR</name>
<dbReference type="EMBL" id="BSYO01000048">
    <property type="protein sequence ID" value="GMH31969.1"/>
    <property type="molecule type" value="Genomic_DNA"/>
</dbReference>
<accession>A0AAD3TMQ5</accession>
<feature type="compositionally biased region" description="Basic and acidic residues" evidence="1">
    <location>
        <begin position="16"/>
        <end position="26"/>
    </location>
</feature>
<organism evidence="2 3">
    <name type="scientific">Nepenthes gracilis</name>
    <name type="common">Slender pitcher plant</name>
    <dbReference type="NCBI Taxonomy" id="150966"/>
    <lineage>
        <taxon>Eukaryota</taxon>
        <taxon>Viridiplantae</taxon>
        <taxon>Streptophyta</taxon>
        <taxon>Embryophyta</taxon>
        <taxon>Tracheophyta</taxon>
        <taxon>Spermatophyta</taxon>
        <taxon>Magnoliopsida</taxon>
        <taxon>eudicotyledons</taxon>
        <taxon>Gunneridae</taxon>
        <taxon>Pentapetalae</taxon>
        <taxon>Caryophyllales</taxon>
        <taxon>Nepenthaceae</taxon>
        <taxon>Nepenthes</taxon>
    </lineage>
</organism>
<reference evidence="2" key="1">
    <citation type="submission" date="2023-05" db="EMBL/GenBank/DDBJ databases">
        <title>Nepenthes gracilis genome sequencing.</title>
        <authorList>
            <person name="Fukushima K."/>
        </authorList>
    </citation>
    <scope>NUCLEOTIDE SEQUENCE</scope>
    <source>
        <strain evidence="2">SING2019-196</strain>
    </source>
</reference>